<dbReference type="AlphaFoldDB" id="A0A553NPY6"/>
<dbReference type="Proteomes" id="UP000318571">
    <property type="component" value="Chromosome 4"/>
</dbReference>
<organism evidence="1 2">
    <name type="scientific">Tigriopus californicus</name>
    <name type="common">Marine copepod</name>
    <dbReference type="NCBI Taxonomy" id="6832"/>
    <lineage>
        <taxon>Eukaryota</taxon>
        <taxon>Metazoa</taxon>
        <taxon>Ecdysozoa</taxon>
        <taxon>Arthropoda</taxon>
        <taxon>Crustacea</taxon>
        <taxon>Multicrustacea</taxon>
        <taxon>Hexanauplia</taxon>
        <taxon>Copepoda</taxon>
        <taxon>Harpacticoida</taxon>
        <taxon>Harpacticidae</taxon>
        <taxon>Tigriopus</taxon>
    </lineage>
</organism>
<proteinExistence type="predicted"/>
<accession>A0A553NPY6</accession>
<comment type="caution">
    <text evidence="1">The sequence shown here is derived from an EMBL/GenBank/DDBJ whole genome shotgun (WGS) entry which is preliminary data.</text>
</comment>
<feature type="non-terminal residue" evidence="1">
    <location>
        <position position="87"/>
    </location>
</feature>
<dbReference type="EMBL" id="VCGU01000011">
    <property type="protein sequence ID" value="TRY67503.1"/>
    <property type="molecule type" value="Genomic_DNA"/>
</dbReference>
<evidence type="ECO:0000313" key="1">
    <source>
        <dbReference type="EMBL" id="TRY67503.1"/>
    </source>
</evidence>
<sequence length="87" mass="9679">MDLAKALVLLAAEPMVIETALATRLMNASRGVEVPQEIVRQDLEYAACFIYHRVVPRLRIVLIFEMTISHPGYLQLMAKVSPSISAP</sequence>
<gene>
    <name evidence="1" type="ORF">TCAL_11771</name>
</gene>
<name>A0A553NPY6_TIGCA</name>
<protein>
    <submittedName>
        <fullName evidence="1">Uncharacterized protein</fullName>
    </submittedName>
</protein>
<reference evidence="1 2" key="1">
    <citation type="journal article" date="2018" name="Nat. Ecol. Evol.">
        <title>Genomic signatures of mitonuclear coevolution across populations of Tigriopus californicus.</title>
        <authorList>
            <person name="Barreto F.S."/>
            <person name="Watson E.T."/>
            <person name="Lima T.G."/>
            <person name="Willett C.S."/>
            <person name="Edmands S."/>
            <person name="Li W."/>
            <person name="Burton R.S."/>
        </authorList>
    </citation>
    <scope>NUCLEOTIDE SEQUENCE [LARGE SCALE GENOMIC DNA]</scope>
    <source>
        <strain evidence="1 2">San Diego</strain>
    </source>
</reference>
<evidence type="ECO:0000313" key="2">
    <source>
        <dbReference type="Proteomes" id="UP000318571"/>
    </source>
</evidence>
<keyword evidence="2" id="KW-1185">Reference proteome</keyword>